<feature type="compositionally biased region" description="Polar residues" evidence="1">
    <location>
        <begin position="1"/>
        <end position="19"/>
    </location>
</feature>
<dbReference type="Pfam" id="PF10544">
    <property type="entry name" value="T5orf172"/>
    <property type="match status" value="1"/>
</dbReference>
<dbReference type="EMBL" id="JBAHYK010003422">
    <property type="protein sequence ID" value="KAL0563520.1"/>
    <property type="molecule type" value="Genomic_DNA"/>
</dbReference>
<accession>A0ABR3EKZ8</accession>
<sequence length="153" mass="17446">MDSFSTTSSGTQPPRNTSAEDLAVHEDRFHIRFAKGVSRHDRRGDLYVAKVDSDGDICIKVGRTNDLDRRTGEHRRRCKLDENEFVVKFNAQVRWASFSESLLHHRLKAVGFIISDTACECGTHHIERYASSSESLRGDIDEIVGWIEKVRDL</sequence>
<evidence type="ECO:0000256" key="1">
    <source>
        <dbReference type="SAM" id="MobiDB-lite"/>
    </source>
</evidence>
<organism evidence="3 4">
    <name type="scientific">Marasmius crinis-equi</name>
    <dbReference type="NCBI Taxonomy" id="585013"/>
    <lineage>
        <taxon>Eukaryota</taxon>
        <taxon>Fungi</taxon>
        <taxon>Dikarya</taxon>
        <taxon>Basidiomycota</taxon>
        <taxon>Agaricomycotina</taxon>
        <taxon>Agaricomycetes</taxon>
        <taxon>Agaricomycetidae</taxon>
        <taxon>Agaricales</taxon>
        <taxon>Marasmiineae</taxon>
        <taxon>Marasmiaceae</taxon>
        <taxon>Marasmius</taxon>
    </lineage>
</organism>
<protein>
    <recommendedName>
        <fullName evidence="2">Bacteriophage T5 Orf172 DNA-binding domain-containing protein</fullName>
    </recommendedName>
</protein>
<proteinExistence type="predicted"/>
<feature type="domain" description="Bacteriophage T5 Orf172 DNA-binding" evidence="2">
    <location>
        <begin position="46"/>
        <end position="150"/>
    </location>
</feature>
<feature type="region of interest" description="Disordered" evidence="1">
    <location>
        <begin position="1"/>
        <end position="21"/>
    </location>
</feature>
<reference evidence="3 4" key="1">
    <citation type="submission" date="2024-02" db="EMBL/GenBank/DDBJ databases">
        <title>A draft genome for the cacao thread blight pathogen Marasmius crinis-equi.</title>
        <authorList>
            <person name="Cohen S.P."/>
            <person name="Baruah I.K."/>
            <person name="Amoako-Attah I."/>
            <person name="Bukari Y."/>
            <person name="Meinhardt L.W."/>
            <person name="Bailey B.A."/>
        </authorList>
    </citation>
    <scope>NUCLEOTIDE SEQUENCE [LARGE SCALE GENOMIC DNA]</scope>
    <source>
        <strain evidence="3 4">GH-76</strain>
    </source>
</reference>
<evidence type="ECO:0000313" key="4">
    <source>
        <dbReference type="Proteomes" id="UP001465976"/>
    </source>
</evidence>
<evidence type="ECO:0000259" key="2">
    <source>
        <dbReference type="Pfam" id="PF10544"/>
    </source>
</evidence>
<keyword evidence="4" id="KW-1185">Reference proteome</keyword>
<evidence type="ECO:0000313" key="3">
    <source>
        <dbReference type="EMBL" id="KAL0563520.1"/>
    </source>
</evidence>
<dbReference type="Proteomes" id="UP001465976">
    <property type="component" value="Unassembled WGS sequence"/>
</dbReference>
<gene>
    <name evidence="3" type="ORF">V5O48_018546</name>
</gene>
<name>A0ABR3EKZ8_9AGAR</name>
<dbReference type="InterPro" id="IPR018306">
    <property type="entry name" value="Phage_T5_Orf172_DNA-bd"/>
</dbReference>
<comment type="caution">
    <text evidence="3">The sequence shown here is derived from an EMBL/GenBank/DDBJ whole genome shotgun (WGS) entry which is preliminary data.</text>
</comment>